<dbReference type="InterPro" id="IPR041588">
    <property type="entry name" value="Integrase_H2C2"/>
</dbReference>
<evidence type="ECO:0000256" key="2">
    <source>
        <dbReference type="ARBA" id="ARBA00022695"/>
    </source>
</evidence>
<dbReference type="GO" id="GO:0003964">
    <property type="term" value="F:RNA-directed DNA polymerase activity"/>
    <property type="evidence" value="ECO:0007669"/>
    <property type="project" value="UniProtKB-KW"/>
</dbReference>
<feature type="non-terminal residue" evidence="8">
    <location>
        <position position="444"/>
    </location>
</feature>
<dbReference type="InterPro" id="IPR041373">
    <property type="entry name" value="RT_RNaseH"/>
</dbReference>
<dbReference type="PANTHER" id="PTHR37984">
    <property type="entry name" value="PROTEIN CBG26694"/>
    <property type="match status" value="1"/>
</dbReference>
<evidence type="ECO:0000313" key="9">
    <source>
        <dbReference type="Proteomes" id="UP001341281"/>
    </source>
</evidence>
<keyword evidence="9" id="KW-1185">Reference proteome</keyword>
<dbReference type="Pfam" id="PF17921">
    <property type="entry name" value="Integrase_H2C2"/>
    <property type="match status" value="1"/>
</dbReference>
<keyword evidence="5" id="KW-0378">Hydrolase</keyword>
<dbReference type="Gene3D" id="1.10.340.70">
    <property type="match status" value="1"/>
</dbReference>
<name>A0AAQ3U2K1_PASNO</name>
<keyword evidence="1" id="KW-0808">Transferase</keyword>
<dbReference type="Gene3D" id="3.30.420.10">
    <property type="entry name" value="Ribonuclease H-like superfamily/Ribonuclease H"/>
    <property type="match status" value="1"/>
</dbReference>
<dbReference type="FunFam" id="3.10.20.370:FF:000001">
    <property type="entry name" value="Retrovirus-related Pol polyprotein from transposon 17.6-like protein"/>
    <property type="match status" value="1"/>
</dbReference>
<evidence type="ECO:0000259" key="7">
    <source>
        <dbReference type="PROSITE" id="PS50994"/>
    </source>
</evidence>
<accession>A0AAQ3U2K1</accession>
<dbReference type="GO" id="GO:0004519">
    <property type="term" value="F:endonuclease activity"/>
    <property type="evidence" value="ECO:0007669"/>
    <property type="project" value="UniProtKB-KW"/>
</dbReference>
<dbReference type="SUPFAM" id="SSF56672">
    <property type="entry name" value="DNA/RNA polymerases"/>
    <property type="match status" value="1"/>
</dbReference>
<evidence type="ECO:0000256" key="5">
    <source>
        <dbReference type="ARBA" id="ARBA00022801"/>
    </source>
</evidence>
<dbReference type="AlphaFoldDB" id="A0AAQ3U2K1"/>
<dbReference type="InterPro" id="IPR001584">
    <property type="entry name" value="Integrase_cat-core"/>
</dbReference>
<dbReference type="InterPro" id="IPR050951">
    <property type="entry name" value="Retrovirus_Pol_polyprotein"/>
</dbReference>
<keyword evidence="3" id="KW-0540">Nuclease</keyword>
<keyword evidence="2" id="KW-0548">Nucleotidyltransferase</keyword>
<dbReference type="InterPro" id="IPR036397">
    <property type="entry name" value="RNaseH_sf"/>
</dbReference>
<dbReference type="InterPro" id="IPR043502">
    <property type="entry name" value="DNA/RNA_pol_sf"/>
</dbReference>
<keyword evidence="4" id="KW-0255">Endonuclease</keyword>
<organism evidence="8 9">
    <name type="scientific">Paspalum notatum var. saurae</name>
    <dbReference type="NCBI Taxonomy" id="547442"/>
    <lineage>
        <taxon>Eukaryota</taxon>
        <taxon>Viridiplantae</taxon>
        <taxon>Streptophyta</taxon>
        <taxon>Embryophyta</taxon>
        <taxon>Tracheophyta</taxon>
        <taxon>Spermatophyta</taxon>
        <taxon>Magnoliopsida</taxon>
        <taxon>Liliopsida</taxon>
        <taxon>Poales</taxon>
        <taxon>Poaceae</taxon>
        <taxon>PACMAD clade</taxon>
        <taxon>Panicoideae</taxon>
        <taxon>Andropogonodae</taxon>
        <taxon>Paspaleae</taxon>
        <taxon>Paspalinae</taxon>
        <taxon>Paspalum</taxon>
    </lineage>
</organism>
<reference evidence="8 9" key="1">
    <citation type="submission" date="2024-02" db="EMBL/GenBank/DDBJ databases">
        <title>High-quality chromosome-scale genome assembly of Pensacola bahiagrass (Paspalum notatum Flugge var. saurae).</title>
        <authorList>
            <person name="Vega J.M."/>
            <person name="Podio M."/>
            <person name="Orjuela J."/>
            <person name="Siena L.A."/>
            <person name="Pessino S.C."/>
            <person name="Combes M.C."/>
            <person name="Mariac C."/>
            <person name="Albertini E."/>
            <person name="Pupilli F."/>
            <person name="Ortiz J.P.A."/>
            <person name="Leblanc O."/>
        </authorList>
    </citation>
    <scope>NUCLEOTIDE SEQUENCE [LARGE SCALE GENOMIC DNA]</scope>
    <source>
        <strain evidence="8">R1</strain>
        <tissue evidence="8">Leaf</tissue>
    </source>
</reference>
<sequence>MISLLEKGVPFIWTKERQAAFDELKKRLTTAQVLTLPDLTMSFIVYCDASKEGLGCVLMQEGKVIAYASRLLRKHEVNYPTHDLDLAAVVHALKIWRHYLFGNRCEIYTDHKSLKYIFTQNELNMRQRRWLELIKDYDLEIHYHPGKAIDKKTSEDGRENLGDPGTIKVGKAPHFCEDEQGTVWYKNRICVPDVDSIKKLILSEAHDTAYSIHPGSTKMYHDLKERFWWYGMKRAVAEYVAVCDTCQRVKAEHQRPAGLLQPLKIPEWKWKEISMDFIVGLPRTQKGYNSICVVVDRLTKVAHFIPMNTTYSGARLAELYISRIVCLHGVPKRIISDRGSQFTSRFWEQLHDSLHSKLRFSTAYHPQTDDQTEKANQILEDMLRACAIQYGTSWDKSLPYVEFSYNNSYQASLKKSPFEALYGRRCSLLATYENLRGEIPVKGG</sequence>
<evidence type="ECO:0000256" key="3">
    <source>
        <dbReference type="ARBA" id="ARBA00022722"/>
    </source>
</evidence>
<feature type="domain" description="Integrase catalytic" evidence="7">
    <location>
        <begin position="262"/>
        <end position="425"/>
    </location>
</feature>
<dbReference type="CDD" id="cd09274">
    <property type="entry name" value="RNase_HI_RT_Ty3"/>
    <property type="match status" value="1"/>
</dbReference>
<dbReference type="PROSITE" id="PS50994">
    <property type="entry name" value="INTEGRASE"/>
    <property type="match status" value="1"/>
</dbReference>
<dbReference type="GO" id="GO:0003676">
    <property type="term" value="F:nucleic acid binding"/>
    <property type="evidence" value="ECO:0007669"/>
    <property type="project" value="InterPro"/>
</dbReference>
<proteinExistence type="predicted"/>
<gene>
    <name evidence="8" type="ORF">U9M48_031412</name>
</gene>
<evidence type="ECO:0000256" key="4">
    <source>
        <dbReference type="ARBA" id="ARBA00022759"/>
    </source>
</evidence>
<keyword evidence="6" id="KW-0695">RNA-directed DNA polymerase</keyword>
<dbReference type="SUPFAM" id="SSF53098">
    <property type="entry name" value="Ribonuclease H-like"/>
    <property type="match status" value="1"/>
</dbReference>
<evidence type="ECO:0000313" key="8">
    <source>
        <dbReference type="EMBL" id="WVZ84374.1"/>
    </source>
</evidence>
<protein>
    <recommendedName>
        <fullName evidence="7">Integrase catalytic domain-containing protein</fullName>
    </recommendedName>
</protein>
<dbReference type="GO" id="GO:0016787">
    <property type="term" value="F:hydrolase activity"/>
    <property type="evidence" value="ECO:0007669"/>
    <property type="project" value="UniProtKB-KW"/>
</dbReference>
<dbReference type="GO" id="GO:0015074">
    <property type="term" value="P:DNA integration"/>
    <property type="evidence" value="ECO:0007669"/>
    <property type="project" value="InterPro"/>
</dbReference>
<dbReference type="Pfam" id="PF00665">
    <property type="entry name" value="rve"/>
    <property type="match status" value="1"/>
</dbReference>
<dbReference type="PANTHER" id="PTHR37984:SF5">
    <property type="entry name" value="PROTEIN NYNRIN-LIKE"/>
    <property type="match status" value="1"/>
</dbReference>
<dbReference type="InterPro" id="IPR012337">
    <property type="entry name" value="RNaseH-like_sf"/>
</dbReference>
<dbReference type="Gene3D" id="3.10.20.370">
    <property type="match status" value="1"/>
</dbReference>
<dbReference type="FunFam" id="3.30.420.10:FF:000032">
    <property type="entry name" value="Retrovirus-related Pol polyprotein from transposon 297-like Protein"/>
    <property type="match status" value="1"/>
</dbReference>
<evidence type="ECO:0000256" key="1">
    <source>
        <dbReference type="ARBA" id="ARBA00022679"/>
    </source>
</evidence>
<dbReference type="Pfam" id="PF17917">
    <property type="entry name" value="RT_RNaseH"/>
    <property type="match status" value="1"/>
</dbReference>
<dbReference type="EMBL" id="CP144751">
    <property type="protein sequence ID" value="WVZ84374.1"/>
    <property type="molecule type" value="Genomic_DNA"/>
</dbReference>
<dbReference type="Proteomes" id="UP001341281">
    <property type="component" value="Chromosome 07"/>
</dbReference>
<evidence type="ECO:0000256" key="6">
    <source>
        <dbReference type="ARBA" id="ARBA00022918"/>
    </source>
</evidence>